<sequence>MEGQDHGGGYGSGGQS</sequence>
<organism evidence="1">
    <name type="scientific">Rhizophora mucronata</name>
    <name type="common">Asiatic mangrove</name>
    <dbReference type="NCBI Taxonomy" id="61149"/>
    <lineage>
        <taxon>Eukaryota</taxon>
        <taxon>Viridiplantae</taxon>
        <taxon>Streptophyta</taxon>
        <taxon>Embryophyta</taxon>
        <taxon>Tracheophyta</taxon>
        <taxon>Spermatophyta</taxon>
        <taxon>Magnoliopsida</taxon>
        <taxon>eudicotyledons</taxon>
        <taxon>Gunneridae</taxon>
        <taxon>Pentapetalae</taxon>
        <taxon>rosids</taxon>
        <taxon>fabids</taxon>
        <taxon>Malpighiales</taxon>
        <taxon>Rhizophoraceae</taxon>
        <taxon>Rhizophora</taxon>
    </lineage>
</organism>
<dbReference type="EMBL" id="GGEC01030572">
    <property type="protein sequence ID" value="MBX11056.1"/>
    <property type="molecule type" value="Transcribed_RNA"/>
</dbReference>
<dbReference type="AlphaFoldDB" id="A0A2P2KZC7"/>
<proteinExistence type="predicted"/>
<name>A0A2P2KZC7_RHIMU</name>
<protein>
    <submittedName>
        <fullName evidence="1">Uncharacterized protein</fullName>
    </submittedName>
</protein>
<evidence type="ECO:0000313" key="1">
    <source>
        <dbReference type="EMBL" id="MBX11056.1"/>
    </source>
</evidence>
<reference evidence="1" key="1">
    <citation type="submission" date="2018-02" db="EMBL/GenBank/DDBJ databases">
        <title>Rhizophora mucronata_Transcriptome.</title>
        <authorList>
            <person name="Meera S.P."/>
            <person name="Sreeshan A."/>
            <person name="Augustine A."/>
        </authorList>
    </citation>
    <scope>NUCLEOTIDE SEQUENCE</scope>
    <source>
        <tissue evidence="1">Leaf</tissue>
    </source>
</reference>
<accession>A0A2P2KZC7</accession>